<dbReference type="Proteomes" id="UP001190700">
    <property type="component" value="Unassembled WGS sequence"/>
</dbReference>
<dbReference type="PANTHER" id="PTHR10067">
    <property type="entry name" value="PHOSPHATIDYLSERINE DECARBOXYLASE"/>
    <property type="match status" value="1"/>
</dbReference>
<keyword evidence="3" id="KW-1133">Transmembrane helix</keyword>
<accession>A0AAE0FJ61</accession>
<evidence type="ECO:0000256" key="3">
    <source>
        <dbReference type="SAM" id="Phobius"/>
    </source>
</evidence>
<dbReference type="GO" id="GO:0008654">
    <property type="term" value="P:phospholipid biosynthetic process"/>
    <property type="evidence" value="ECO:0007669"/>
    <property type="project" value="InterPro"/>
</dbReference>
<sequence length="136" mass="14917">MDGGGASFNAPFSGTVESVGKIIGEDLYSVKPAMIRSYALDVLTRNKRQCLWLRSQVFGLVAFVVVGATHVGSIVINAKKGDTFEKGDELGHFAYGGSTIVMVFSRGRFYFDTDLIHNSERRCETLVQLGQTLGYR</sequence>
<keyword evidence="5" id="KW-1185">Reference proteome</keyword>
<proteinExistence type="predicted"/>
<dbReference type="InterPro" id="IPR003817">
    <property type="entry name" value="PS_Dcarbxylase"/>
</dbReference>
<protein>
    <submittedName>
        <fullName evidence="4">Phosphatidylserine decarboxylase</fullName>
    </submittedName>
</protein>
<gene>
    <name evidence="4" type="ORF">CYMTET_30282</name>
</gene>
<keyword evidence="2" id="KW-0456">Lyase</keyword>
<dbReference type="Pfam" id="PF02666">
    <property type="entry name" value="PS_Dcarbxylase"/>
    <property type="match status" value="1"/>
</dbReference>
<evidence type="ECO:0000313" key="5">
    <source>
        <dbReference type="Proteomes" id="UP001190700"/>
    </source>
</evidence>
<evidence type="ECO:0000256" key="2">
    <source>
        <dbReference type="ARBA" id="ARBA00023239"/>
    </source>
</evidence>
<name>A0AAE0FJ61_9CHLO</name>
<feature type="transmembrane region" description="Helical" evidence="3">
    <location>
        <begin position="90"/>
        <end position="111"/>
    </location>
</feature>
<reference evidence="4 5" key="1">
    <citation type="journal article" date="2015" name="Genome Biol. Evol.">
        <title>Comparative Genomics of a Bacterivorous Green Alga Reveals Evolutionary Causalities and Consequences of Phago-Mixotrophic Mode of Nutrition.</title>
        <authorList>
            <person name="Burns J.A."/>
            <person name="Paasch A."/>
            <person name="Narechania A."/>
            <person name="Kim E."/>
        </authorList>
    </citation>
    <scope>NUCLEOTIDE SEQUENCE [LARGE SCALE GENOMIC DNA]</scope>
    <source>
        <strain evidence="4 5">PLY_AMNH</strain>
    </source>
</reference>
<keyword evidence="3" id="KW-0812">Transmembrane</keyword>
<organism evidence="4 5">
    <name type="scientific">Cymbomonas tetramitiformis</name>
    <dbReference type="NCBI Taxonomy" id="36881"/>
    <lineage>
        <taxon>Eukaryota</taxon>
        <taxon>Viridiplantae</taxon>
        <taxon>Chlorophyta</taxon>
        <taxon>Pyramimonadophyceae</taxon>
        <taxon>Pyramimonadales</taxon>
        <taxon>Pyramimonadaceae</taxon>
        <taxon>Cymbomonas</taxon>
    </lineage>
</organism>
<evidence type="ECO:0000313" key="4">
    <source>
        <dbReference type="EMBL" id="KAK3260782.1"/>
    </source>
</evidence>
<dbReference type="PANTHER" id="PTHR10067:SF17">
    <property type="entry name" value="PHOSPHATIDYLSERINE DECARBOXYLASE PROENZYME 2"/>
    <property type="match status" value="1"/>
</dbReference>
<keyword evidence="1" id="KW-0210">Decarboxylase</keyword>
<dbReference type="GO" id="GO:0004609">
    <property type="term" value="F:phosphatidylserine decarboxylase activity"/>
    <property type="evidence" value="ECO:0007669"/>
    <property type="project" value="InterPro"/>
</dbReference>
<feature type="transmembrane region" description="Helical" evidence="3">
    <location>
        <begin position="57"/>
        <end position="78"/>
    </location>
</feature>
<evidence type="ECO:0000256" key="1">
    <source>
        <dbReference type="ARBA" id="ARBA00022793"/>
    </source>
</evidence>
<comment type="caution">
    <text evidence="4">The sequence shown here is derived from an EMBL/GenBank/DDBJ whole genome shotgun (WGS) entry which is preliminary data.</text>
</comment>
<dbReference type="AlphaFoldDB" id="A0AAE0FJ61"/>
<dbReference type="EMBL" id="LGRX02017427">
    <property type="protein sequence ID" value="KAK3260782.1"/>
    <property type="molecule type" value="Genomic_DNA"/>
</dbReference>
<keyword evidence="3" id="KW-0472">Membrane</keyword>